<accession>A0A399D1T0</accession>
<comment type="caution">
    <text evidence="1">The sequence shown here is derived from an EMBL/GenBank/DDBJ whole genome shotgun (WGS) entry which is preliminary data.</text>
</comment>
<dbReference type="EMBL" id="QWET01000005">
    <property type="protein sequence ID" value="RIH65537.1"/>
    <property type="molecule type" value="Genomic_DNA"/>
</dbReference>
<name>A0A399D1T0_9BACT</name>
<dbReference type="Proteomes" id="UP000266441">
    <property type="component" value="Unassembled WGS sequence"/>
</dbReference>
<keyword evidence="2" id="KW-1185">Reference proteome</keyword>
<dbReference type="OrthoDB" id="846806at2"/>
<proteinExistence type="predicted"/>
<dbReference type="Pfam" id="PF16153">
    <property type="entry name" value="DUF4861"/>
    <property type="match status" value="1"/>
</dbReference>
<dbReference type="AlphaFoldDB" id="A0A399D1T0"/>
<dbReference type="RefSeq" id="WP_119349379.1">
    <property type="nucleotide sequence ID" value="NZ_QWET01000005.1"/>
</dbReference>
<organism evidence="1 2">
    <name type="scientific">Mariniphaga sediminis</name>
    <dbReference type="NCBI Taxonomy" id="1628158"/>
    <lineage>
        <taxon>Bacteria</taxon>
        <taxon>Pseudomonadati</taxon>
        <taxon>Bacteroidota</taxon>
        <taxon>Bacteroidia</taxon>
        <taxon>Marinilabiliales</taxon>
        <taxon>Prolixibacteraceae</taxon>
        <taxon>Mariniphaga</taxon>
    </lineage>
</organism>
<protein>
    <submittedName>
        <fullName evidence="1">DUF4861 domain-containing protein</fullName>
    </submittedName>
</protein>
<sequence>MKNFLLGVICIFSLIILQSNSSEQDSKVLSKQKLFERFFGNKIHFDTAMVQKVLADRHGKRHYIDNNNDGKPEEVWFVDTDPKHNANKHPMLVRVFDEDNDLKAGNEPDYDSDLYIVDWNADGIVDVAVDYEDTDGDQDVDEMVQYYFDESFYNTVRTDKEGCLRIWWARDDGDDNLLWHTVDYRYYQRPCQQYSHFGGDETFNWLYLTKDADTLIPLFENPFLFYDRDNDGVTEDVIRVEGYADTLQYLRWSFDADNDATLEQPRDFDVTVVGCAPGWTVEKNRNSDFSVRIGKDVSEALTIRGIQSSPILKREDAVKYLSDITWARVQLTWDENDVNVAANPIDTFERWEGIIAPANKEADFYFPQIGGPSCSVFNKRTEIALQPTGPNEFYFSPADHRLHLKNADRSYIRVDFDNDSTEDMRYTWYDTNADGILDKLSIDTNGDMLADDSCKLDISGVKAVTWKYEDINAVVEPVIKNEPGQIYLFIKTINAALESMKNGASQEPIWNLILNNMQTAKIPTFIADELINSDESMLYYLRLVRDRQIAKLKKLGVTGKSSWKEFETARSMGDTETMTISLCKIFKLSAPVKDYEKWIAERRAKPESAKVAWNNEWFPPSWIWESEKASFRIYDGHLDMFGKHKEELIIPKLQNGVSYHSEQSWGMDVLHVDKSSGCGGLTLYVNGIAYPVRNDGNPGDPVFTGGLVKQTPDEVTIELLAKGVGPAQNSYTVIWRPTALAGRADSRMEVIVEGGNPDDKVELGIGIVRMNDESFFSKQKIGLIGSWGFQDPGIGWIGLGIIYPKSSFVRMDEQKEDHRVVLKCVPQKPIVYHIQGDWIRGHQFPCCPSSSDWENNLRKTAEMINLK</sequence>
<gene>
    <name evidence="1" type="ORF">D1164_07645</name>
</gene>
<evidence type="ECO:0000313" key="1">
    <source>
        <dbReference type="EMBL" id="RIH65537.1"/>
    </source>
</evidence>
<reference evidence="1 2" key="1">
    <citation type="journal article" date="2015" name="Int. J. Syst. Evol. Microbiol.">
        <title>Mariniphaga sediminis sp. nov., isolated from coastal sediment.</title>
        <authorList>
            <person name="Wang F.Q."/>
            <person name="Shen Q.Y."/>
            <person name="Chen G.J."/>
            <person name="Du Z.J."/>
        </authorList>
    </citation>
    <scope>NUCLEOTIDE SEQUENCE [LARGE SCALE GENOMIC DNA]</scope>
    <source>
        <strain evidence="1 2">SY21</strain>
    </source>
</reference>
<dbReference type="InterPro" id="IPR032342">
    <property type="entry name" value="DUF4861"/>
</dbReference>
<evidence type="ECO:0000313" key="2">
    <source>
        <dbReference type="Proteomes" id="UP000266441"/>
    </source>
</evidence>